<dbReference type="KEGG" id="vos:KNV97_19345"/>
<dbReference type="GO" id="GO:0016020">
    <property type="term" value="C:membrane"/>
    <property type="evidence" value="ECO:0007669"/>
    <property type="project" value="UniProtKB-SubCell"/>
</dbReference>
<accession>A0A975YQ11</accession>
<protein>
    <submittedName>
        <fullName evidence="7">Lysoplasmalogenase</fullName>
    </submittedName>
</protein>
<organism evidence="7 8">
    <name type="scientific">Vibrio ostreae</name>
    <dbReference type="NCBI Taxonomy" id="2841925"/>
    <lineage>
        <taxon>Bacteria</taxon>
        <taxon>Pseudomonadati</taxon>
        <taxon>Pseudomonadota</taxon>
        <taxon>Gammaproteobacteria</taxon>
        <taxon>Vibrionales</taxon>
        <taxon>Vibrionaceae</taxon>
        <taxon>Vibrio</taxon>
    </lineage>
</organism>
<keyword evidence="8" id="KW-1185">Reference proteome</keyword>
<dbReference type="InterPro" id="IPR012506">
    <property type="entry name" value="TMEM86B-like"/>
</dbReference>
<evidence type="ECO:0000256" key="3">
    <source>
        <dbReference type="ARBA" id="ARBA00022692"/>
    </source>
</evidence>
<feature type="transmembrane region" description="Helical" evidence="6">
    <location>
        <begin position="98"/>
        <end position="119"/>
    </location>
</feature>
<reference evidence="7" key="1">
    <citation type="submission" date="2021-06" db="EMBL/GenBank/DDBJ databases">
        <title>Vibrio nov. sp., novel gut bacterium isolated from Yellow Sea oyster.</title>
        <authorList>
            <person name="Muhammad N."/>
            <person name="Nguyen T.H."/>
            <person name="Lee Y.-J."/>
            <person name="Ko J."/>
            <person name="Kim S.-G."/>
        </authorList>
    </citation>
    <scope>NUCLEOTIDE SEQUENCE</scope>
    <source>
        <strain evidence="7">OG9-811</strain>
    </source>
</reference>
<evidence type="ECO:0000256" key="4">
    <source>
        <dbReference type="ARBA" id="ARBA00022989"/>
    </source>
</evidence>
<proteinExistence type="inferred from homology"/>
<evidence type="ECO:0000313" key="8">
    <source>
        <dbReference type="Proteomes" id="UP000694232"/>
    </source>
</evidence>
<comment type="similarity">
    <text evidence="2">Belongs to the TMEM86 family.</text>
</comment>
<feature type="transmembrane region" description="Helical" evidence="6">
    <location>
        <begin position="125"/>
        <end position="146"/>
    </location>
</feature>
<evidence type="ECO:0000256" key="6">
    <source>
        <dbReference type="SAM" id="Phobius"/>
    </source>
</evidence>
<feature type="transmembrane region" description="Helical" evidence="6">
    <location>
        <begin position="71"/>
        <end position="91"/>
    </location>
</feature>
<gene>
    <name evidence="7" type="ORF">KNV97_19345</name>
</gene>
<keyword evidence="4 6" id="KW-1133">Transmembrane helix</keyword>
<dbReference type="Proteomes" id="UP000694232">
    <property type="component" value="Chromosome 1"/>
</dbReference>
<dbReference type="Pfam" id="PF07947">
    <property type="entry name" value="YhhN"/>
    <property type="match status" value="1"/>
</dbReference>
<evidence type="ECO:0000256" key="5">
    <source>
        <dbReference type="ARBA" id="ARBA00023136"/>
    </source>
</evidence>
<feature type="transmembrane region" description="Helical" evidence="6">
    <location>
        <begin position="49"/>
        <end position="65"/>
    </location>
</feature>
<keyword evidence="5 6" id="KW-0472">Membrane</keyword>
<evidence type="ECO:0000313" key="7">
    <source>
        <dbReference type="EMBL" id="QXO19383.1"/>
    </source>
</evidence>
<feature type="transmembrane region" description="Helical" evidence="6">
    <location>
        <begin position="158"/>
        <end position="178"/>
    </location>
</feature>
<evidence type="ECO:0000256" key="1">
    <source>
        <dbReference type="ARBA" id="ARBA00004141"/>
    </source>
</evidence>
<keyword evidence="3 6" id="KW-0812">Transmembrane</keyword>
<dbReference type="EMBL" id="CP076643">
    <property type="protein sequence ID" value="QXO19383.1"/>
    <property type="molecule type" value="Genomic_DNA"/>
</dbReference>
<feature type="transmembrane region" description="Helical" evidence="6">
    <location>
        <begin position="24"/>
        <end position="42"/>
    </location>
</feature>
<dbReference type="RefSeq" id="WP_136487361.1">
    <property type="nucleotide sequence ID" value="NZ_CP076643.1"/>
</dbReference>
<sequence length="179" mass="19078">MLSLTLLLLITLEQYSGLNTPLAWVVTGLAAAVAADGLRLMAAKPRASFIAFLLAQLCYSAAFWVQNSAAMVWWLPALLIAAAIVGFFLVLPQLERRIVPVSLMGLTLLQLIWAGGQIWLTTHTLASLVGVLASLTMAASAVLLAINTYRRMLPGGQPLVSLTCLLSQALIVVSVLLLP</sequence>
<evidence type="ECO:0000256" key="2">
    <source>
        <dbReference type="ARBA" id="ARBA00007375"/>
    </source>
</evidence>
<dbReference type="AlphaFoldDB" id="A0A975YQ11"/>
<comment type="subcellular location">
    <subcellularLocation>
        <location evidence="1">Membrane</location>
        <topology evidence="1">Multi-pass membrane protein</topology>
    </subcellularLocation>
</comment>
<name>A0A975YQ11_9VIBR</name>